<keyword evidence="2" id="KW-0812">Transmembrane</keyword>
<organism evidence="3 4">
    <name type="scientific">Candidatus Anaerotruncus excrementipullorum</name>
    <dbReference type="NCBI Taxonomy" id="2838465"/>
    <lineage>
        <taxon>Bacteria</taxon>
        <taxon>Bacillati</taxon>
        <taxon>Bacillota</taxon>
        <taxon>Clostridia</taxon>
        <taxon>Eubacteriales</taxon>
        <taxon>Oscillospiraceae</taxon>
        <taxon>Anaerotruncus</taxon>
    </lineage>
</organism>
<evidence type="ECO:0000256" key="1">
    <source>
        <dbReference type="SAM" id="MobiDB-lite"/>
    </source>
</evidence>
<keyword evidence="2" id="KW-1133">Transmembrane helix</keyword>
<comment type="caution">
    <text evidence="3">The sequence shown here is derived from an EMBL/GenBank/DDBJ whole genome shotgun (WGS) entry which is preliminary data.</text>
</comment>
<dbReference type="Proteomes" id="UP000886800">
    <property type="component" value="Unassembled WGS sequence"/>
</dbReference>
<sequence length="322" mass="35423">MREDEGSSSSRYDDDDDDSGSGGSSSTKVPPPTPTIIISEYDYGGGNVSAAGSFTLRMRFTNTSDRLPIDNIVAKITVPEAFTLTSSSNTFYIDRLSRESSVNREIQLSVKPDAEPVSQVVKVDFTFETVINRERRSLNASQEIGIPVSQLDRFSMNPVEVPAEIYVGDSNSFEVTFINRGKTPVYNVTAEVTGNLAQPGQRQFIGNVASGTEDSVDFLLSANEGGPITGEVIITYEDANMNVKELREPFSTNAIAMEVPEFDPNMVPDDIPMEEPPKWYEQVPVWGWVAGGVAVLVVLSFISKLIRAHKEKKLLEDDDEDF</sequence>
<dbReference type="EMBL" id="DXES01000150">
    <property type="protein sequence ID" value="HIX65950.1"/>
    <property type="molecule type" value="Genomic_DNA"/>
</dbReference>
<name>A0A9D2B7B4_9FIRM</name>
<reference evidence="3" key="2">
    <citation type="submission" date="2021-04" db="EMBL/GenBank/DDBJ databases">
        <authorList>
            <person name="Gilroy R."/>
        </authorList>
    </citation>
    <scope>NUCLEOTIDE SEQUENCE</scope>
    <source>
        <strain evidence="3">CHK188-5543</strain>
    </source>
</reference>
<gene>
    <name evidence="3" type="ORF">H9736_06845</name>
</gene>
<dbReference type="PANTHER" id="PTHR35902">
    <property type="entry name" value="S-LAYER DOMAIN-LIKE PROTEIN-RELATED"/>
    <property type="match status" value="1"/>
</dbReference>
<evidence type="ECO:0000313" key="4">
    <source>
        <dbReference type="Proteomes" id="UP000886800"/>
    </source>
</evidence>
<evidence type="ECO:0008006" key="5">
    <source>
        <dbReference type="Google" id="ProtNLM"/>
    </source>
</evidence>
<dbReference type="InterPro" id="IPR013783">
    <property type="entry name" value="Ig-like_fold"/>
</dbReference>
<dbReference type="AlphaFoldDB" id="A0A9D2B7B4"/>
<accession>A0A9D2B7B4</accession>
<feature type="region of interest" description="Disordered" evidence="1">
    <location>
        <begin position="1"/>
        <end position="34"/>
    </location>
</feature>
<evidence type="ECO:0000313" key="3">
    <source>
        <dbReference type="EMBL" id="HIX65950.1"/>
    </source>
</evidence>
<proteinExistence type="predicted"/>
<protein>
    <recommendedName>
        <fullName evidence="5">CARDB domain-containing protein</fullName>
    </recommendedName>
</protein>
<keyword evidence="2" id="KW-0472">Membrane</keyword>
<feature type="transmembrane region" description="Helical" evidence="2">
    <location>
        <begin position="285"/>
        <end position="306"/>
    </location>
</feature>
<dbReference type="Gene3D" id="2.60.40.10">
    <property type="entry name" value="Immunoglobulins"/>
    <property type="match status" value="1"/>
</dbReference>
<reference evidence="3" key="1">
    <citation type="journal article" date="2021" name="PeerJ">
        <title>Extensive microbial diversity within the chicken gut microbiome revealed by metagenomics and culture.</title>
        <authorList>
            <person name="Gilroy R."/>
            <person name="Ravi A."/>
            <person name="Getino M."/>
            <person name="Pursley I."/>
            <person name="Horton D.L."/>
            <person name="Alikhan N.F."/>
            <person name="Baker D."/>
            <person name="Gharbi K."/>
            <person name="Hall N."/>
            <person name="Watson M."/>
            <person name="Adriaenssens E.M."/>
            <person name="Foster-Nyarko E."/>
            <person name="Jarju S."/>
            <person name="Secka A."/>
            <person name="Antonio M."/>
            <person name="Oren A."/>
            <person name="Chaudhuri R.R."/>
            <person name="La Ragione R."/>
            <person name="Hildebrand F."/>
            <person name="Pallen M.J."/>
        </authorList>
    </citation>
    <scope>NUCLEOTIDE SEQUENCE</scope>
    <source>
        <strain evidence="3">CHK188-5543</strain>
    </source>
</reference>
<evidence type="ECO:0000256" key="2">
    <source>
        <dbReference type="SAM" id="Phobius"/>
    </source>
</evidence>